<accession>A0A9X1RRJ3</accession>
<keyword evidence="3" id="KW-1185">Reference proteome</keyword>
<evidence type="ECO:0000313" key="3">
    <source>
        <dbReference type="Proteomes" id="UP001139308"/>
    </source>
</evidence>
<protein>
    <submittedName>
        <fullName evidence="2">Uncharacterized protein</fullName>
    </submittedName>
</protein>
<feature type="region of interest" description="Disordered" evidence="1">
    <location>
        <begin position="59"/>
        <end position="95"/>
    </location>
</feature>
<name>A0A9X1RRJ3_9BURK</name>
<proteinExistence type="predicted"/>
<sequence>MGDILCAEQKTILAFCRILPMGKPGQTLAGFYRRWGERPVLQGSRGAQTMRGQCAQGARKTAHREAIRPESSVRAAKMAPLASQSAKNRPEDSLQ</sequence>
<comment type="caution">
    <text evidence="2">The sequence shown here is derived from an EMBL/GenBank/DDBJ whole genome shotgun (WGS) entry which is preliminary data.</text>
</comment>
<reference evidence="2" key="1">
    <citation type="submission" date="2022-01" db="EMBL/GenBank/DDBJ databases">
        <title>Genome sequence and assembly of Parabukholderia sp. RG36.</title>
        <authorList>
            <person name="Chhetri G."/>
        </authorList>
    </citation>
    <scope>NUCLEOTIDE SEQUENCE</scope>
    <source>
        <strain evidence="2">RG36</strain>
    </source>
</reference>
<dbReference type="EMBL" id="JAKLJA010000010">
    <property type="protein sequence ID" value="MCG5074676.1"/>
    <property type="molecule type" value="Genomic_DNA"/>
</dbReference>
<organism evidence="2 3">
    <name type="scientific">Paraburkholderia tagetis</name>
    <dbReference type="NCBI Taxonomy" id="2913261"/>
    <lineage>
        <taxon>Bacteria</taxon>
        <taxon>Pseudomonadati</taxon>
        <taxon>Pseudomonadota</taxon>
        <taxon>Betaproteobacteria</taxon>
        <taxon>Burkholderiales</taxon>
        <taxon>Burkholderiaceae</taxon>
        <taxon>Paraburkholderia</taxon>
    </lineage>
</organism>
<gene>
    <name evidence="2" type="ORF">L5014_15120</name>
</gene>
<dbReference type="AlphaFoldDB" id="A0A9X1RRJ3"/>
<evidence type="ECO:0000256" key="1">
    <source>
        <dbReference type="SAM" id="MobiDB-lite"/>
    </source>
</evidence>
<dbReference type="Proteomes" id="UP001139308">
    <property type="component" value="Unassembled WGS sequence"/>
</dbReference>
<evidence type="ECO:0000313" key="2">
    <source>
        <dbReference type="EMBL" id="MCG5074676.1"/>
    </source>
</evidence>
<dbReference type="RefSeq" id="WP_238464536.1">
    <property type="nucleotide sequence ID" value="NZ_JAKLJA010000010.1"/>
</dbReference>